<protein>
    <submittedName>
        <fullName evidence="1">Uncharacterized protein</fullName>
    </submittedName>
</protein>
<gene>
    <name evidence="1" type="ORF">MRATA1EN3_LOCUS2645</name>
</gene>
<reference evidence="1" key="1">
    <citation type="submission" date="2023-05" db="EMBL/GenBank/DDBJ databases">
        <authorList>
            <consortium name="ELIXIR-Norway"/>
        </authorList>
    </citation>
    <scope>NUCLEOTIDE SEQUENCE</scope>
</reference>
<name>A0ACB0DT32_RANTA</name>
<proteinExistence type="predicted"/>
<dbReference type="EMBL" id="OX596085">
    <property type="protein sequence ID" value="CAI9691432.1"/>
    <property type="molecule type" value="Genomic_DNA"/>
</dbReference>
<dbReference type="Proteomes" id="UP001162501">
    <property type="component" value="Chromosome 1"/>
</dbReference>
<evidence type="ECO:0000313" key="2">
    <source>
        <dbReference type="Proteomes" id="UP001162501"/>
    </source>
</evidence>
<organism evidence="1 2">
    <name type="scientific">Rangifer tarandus platyrhynchus</name>
    <name type="common">Svalbard reindeer</name>
    <dbReference type="NCBI Taxonomy" id="3082113"/>
    <lineage>
        <taxon>Eukaryota</taxon>
        <taxon>Metazoa</taxon>
        <taxon>Chordata</taxon>
        <taxon>Craniata</taxon>
        <taxon>Vertebrata</taxon>
        <taxon>Euteleostomi</taxon>
        <taxon>Mammalia</taxon>
        <taxon>Eutheria</taxon>
        <taxon>Laurasiatheria</taxon>
        <taxon>Artiodactyla</taxon>
        <taxon>Ruminantia</taxon>
        <taxon>Pecora</taxon>
        <taxon>Cervidae</taxon>
        <taxon>Odocoileinae</taxon>
        <taxon>Rangifer</taxon>
    </lineage>
</organism>
<evidence type="ECO:0000313" key="1">
    <source>
        <dbReference type="EMBL" id="CAI9691432.1"/>
    </source>
</evidence>
<accession>A0ACB0DT32</accession>
<sequence>MLSLPLSGPQVPGPHHLAAEESPSFRMIQISSFANHSWTYTQGSGWLGDLQTHGWDSTHAWENNSDTVIYLHPWSKGNFSDEELIEVEKILHTFFIRLGQALYNHAGQWKLEYPFELQVAGGCEMHIRGASVGFVRVGYQGSDFLSFQKNVWIPSPDGGNTAKFACFLFNLYQGTLEIIHKLISDTCPRFLLSLLDAGKTYLQRQVRPEAWLSPGPSPGPGHLMLVCHASGFYPKPIWVMWMRGEQEQQGTQRSDVLPNADGTWYLQVSLDVEASEASGLSCRVRHSSLGGQDIVLHWGHHLSMNLISLAVIVPLMVLMILALWVRKHCWSTMDIVLGSVVVLAENLTMVTEFLLLGFSSLGDIQLVLFAVFLFLYFVILSGNVTIVSVIRLDKSLHTPMYFFLGILSTSETCYTFVILPKMLINLFSVARTISFNCCAIQMFFFLGFAITNCLLLGVMGYDRYAAICHPLHYPILMSWPVCGKLGALCGIGGFLASLTVVYLVFSLPFCSANKVNHYFCDISPVIRLACTNTDAHEFVIFICGVLVLVVPFLFICVSYICILRTILKIPSAEGRRKAFSTCASHLTVVIIHYGCASYIYLRPTANYVSNKDRLVTVTYTIVTPLLNPMVYSLRNKDVQVAIRKVLGKKGSLKLFD</sequence>